<dbReference type="PANTHER" id="PTHR48090">
    <property type="entry name" value="UNDECAPRENYL-PHOSPHATE 4-DEOXY-4-FORMAMIDO-L-ARABINOSE TRANSFERASE-RELATED"/>
    <property type="match status" value="1"/>
</dbReference>
<feature type="domain" description="Glycosyltransferase 2-like" evidence="1">
    <location>
        <begin position="40"/>
        <end position="199"/>
    </location>
</feature>
<dbReference type="Gene3D" id="3.90.550.10">
    <property type="entry name" value="Spore Coat Polysaccharide Biosynthesis Protein SpsA, Chain A"/>
    <property type="match status" value="1"/>
</dbReference>
<dbReference type="EC" id="2.4.1.54" evidence="2"/>
<dbReference type="EMBL" id="CP036263">
    <property type="protein sequence ID" value="QDS97744.1"/>
    <property type="molecule type" value="Genomic_DNA"/>
</dbReference>
<dbReference type="PANTHER" id="PTHR48090:SF7">
    <property type="entry name" value="RFBJ PROTEIN"/>
    <property type="match status" value="1"/>
</dbReference>
<dbReference type="SUPFAM" id="SSF53448">
    <property type="entry name" value="Nucleotide-diphospho-sugar transferases"/>
    <property type="match status" value="1"/>
</dbReference>
<dbReference type="InterPro" id="IPR050256">
    <property type="entry name" value="Glycosyltransferase_2"/>
</dbReference>
<dbReference type="CDD" id="cd04179">
    <property type="entry name" value="DPM_DPG-synthase_like"/>
    <property type="match status" value="1"/>
</dbReference>
<sequence length="293" mass="32540">MSPQDIETFVGTTGALRSIIMSSPQPTNFTAAGLRFLTALPVFNEEKHVDRVLDEVRKYATDILVVDDGSTDGTGACLAERDDISVVTHEQNQGYGAALKTAFEYAIVHRYDVLVTIDCDGQHEPQRILALVNACDPNSNYPADIVSGSRYLDPDAEVNKAPMDRRRINLQITEELNCRFGLNLTDAFCGFKAYRVQALAVLHPQETGYAMPLELWVQAAAHRLRIIERSVPLVYLEEERTFGGALDDGDTRLRYYHRVIDRAMEACQKAFALQDESKSGSGAFQGTFPEACL</sequence>
<evidence type="ECO:0000313" key="3">
    <source>
        <dbReference type="Proteomes" id="UP000319852"/>
    </source>
</evidence>
<organism evidence="2 3">
    <name type="scientific">Adhaeretor mobilis</name>
    <dbReference type="NCBI Taxonomy" id="1930276"/>
    <lineage>
        <taxon>Bacteria</taxon>
        <taxon>Pseudomonadati</taxon>
        <taxon>Planctomycetota</taxon>
        <taxon>Planctomycetia</taxon>
        <taxon>Pirellulales</taxon>
        <taxon>Lacipirellulaceae</taxon>
        <taxon>Adhaeretor</taxon>
    </lineage>
</organism>
<name>A0A517MS93_9BACT</name>
<accession>A0A517MS93</accession>
<keyword evidence="2" id="KW-0328">Glycosyltransferase</keyword>
<dbReference type="GO" id="GO:0047267">
    <property type="term" value="F:undecaprenyl-phosphate mannosyltransferase activity"/>
    <property type="evidence" value="ECO:0007669"/>
    <property type="project" value="UniProtKB-EC"/>
</dbReference>
<evidence type="ECO:0000259" key="1">
    <source>
        <dbReference type="Pfam" id="PF00535"/>
    </source>
</evidence>
<keyword evidence="2" id="KW-0808">Transferase</keyword>
<evidence type="ECO:0000313" key="2">
    <source>
        <dbReference type="EMBL" id="QDS97744.1"/>
    </source>
</evidence>
<dbReference type="KEGG" id="amob:HG15A2_10110"/>
<dbReference type="Pfam" id="PF00535">
    <property type="entry name" value="Glycos_transf_2"/>
    <property type="match status" value="1"/>
</dbReference>
<keyword evidence="3" id="KW-1185">Reference proteome</keyword>
<dbReference type="InterPro" id="IPR029044">
    <property type="entry name" value="Nucleotide-diphossugar_trans"/>
</dbReference>
<reference evidence="2 3" key="1">
    <citation type="submission" date="2019-02" db="EMBL/GenBank/DDBJ databases">
        <title>Deep-cultivation of Planctomycetes and their phenomic and genomic characterization uncovers novel biology.</title>
        <authorList>
            <person name="Wiegand S."/>
            <person name="Jogler M."/>
            <person name="Boedeker C."/>
            <person name="Pinto D."/>
            <person name="Vollmers J."/>
            <person name="Rivas-Marin E."/>
            <person name="Kohn T."/>
            <person name="Peeters S.H."/>
            <person name="Heuer A."/>
            <person name="Rast P."/>
            <person name="Oberbeckmann S."/>
            <person name="Bunk B."/>
            <person name="Jeske O."/>
            <person name="Meyerdierks A."/>
            <person name="Storesund J.E."/>
            <person name="Kallscheuer N."/>
            <person name="Luecker S."/>
            <person name="Lage O.M."/>
            <person name="Pohl T."/>
            <person name="Merkel B.J."/>
            <person name="Hornburger P."/>
            <person name="Mueller R.-W."/>
            <person name="Bruemmer F."/>
            <person name="Labrenz M."/>
            <person name="Spormann A.M."/>
            <person name="Op den Camp H."/>
            <person name="Overmann J."/>
            <person name="Amann R."/>
            <person name="Jetten M.S.M."/>
            <person name="Mascher T."/>
            <person name="Medema M.H."/>
            <person name="Devos D.P."/>
            <person name="Kaster A.-K."/>
            <person name="Ovreas L."/>
            <person name="Rohde M."/>
            <person name="Galperin M.Y."/>
            <person name="Jogler C."/>
        </authorList>
    </citation>
    <scope>NUCLEOTIDE SEQUENCE [LARGE SCALE GENOMIC DNA]</scope>
    <source>
        <strain evidence="2 3">HG15A2</strain>
    </source>
</reference>
<protein>
    <submittedName>
        <fullName evidence="2">Undecaprenyl-phosphate mannosyltransferase</fullName>
        <ecNumber evidence="2">2.4.1.54</ecNumber>
    </submittedName>
</protein>
<dbReference type="Proteomes" id="UP000319852">
    <property type="component" value="Chromosome"/>
</dbReference>
<proteinExistence type="predicted"/>
<dbReference type="AlphaFoldDB" id="A0A517MS93"/>
<gene>
    <name evidence="2" type="ORF">HG15A2_10110</name>
</gene>
<dbReference type="InterPro" id="IPR001173">
    <property type="entry name" value="Glyco_trans_2-like"/>
</dbReference>